<feature type="region of interest" description="Disordered" evidence="1">
    <location>
        <begin position="1"/>
        <end position="32"/>
    </location>
</feature>
<dbReference type="EnsemblMetazoa" id="CJA05537c.1">
    <property type="protein sequence ID" value="CJA05537c.1"/>
    <property type="gene ID" value="WBGene00124741"/>
</dbReference>
<sequence length="82" mass="8718">MSAAPPQSGEPADAAKNRRDSTSSCGASTYTVQEKTGHGETFLTIIGRSEQPNRELTCITKNLRRLSKDCKKACATCQKGGA</sequence>
<accession>A0A8R1DKS1</accession>
<evidence type="ECO:0000256" key="1">
    <source>
        <dbReference type="SAM" id="MobiDB-lite"/>
    </source>
</evidence>
<feature type="compositionally biased region" description="Polar residues" evidence="1">
    <location>
        <begin position="22"/>
        <end position="32"/>
    </location>
</feature>
<evidence type="ECO:0000313" key="2">
    <source>
        <dbReference type="EnsemblMetazoa" id="CJA05537c.1"/>
    </source>
</evidence>
<dbReference type="Proteomes" id="UP000005237">
    <property type="component" value="Unassembled WGS sequence"/>
</dbReference>
<name>A0A8R1DKS1_CAEJA</name>
<evidence type="ECO:0000313" key="3">
    <source>
        <dbReference type="Proteomes" id="UP000005237"/>
    </source>
</evidence>
<reference evidence="2" key="2">
    <citation type="submission" date="2022-06" db="UniProtKB">
        <authorList>
            <consortium name="EnsemblMetazoa"/>
        </authorList>
    </citation>
    <scope>IDENTIFICATION</scope>
    <source>
        <strain evidence="2">DF5081</strain>
    </source>
</reference>
<keyword evidence="3" id="KW-1185">Reference proteome</keyword>
<reference evidence="3" key="1">
    <citation type="submission" date="2010-08" db="EMBL/GenBank/DDBJ databases">
        <authorList>
            <consortium name="Caenorhabditis japonica Sequencing Consortium"/>
            <person name="Wilson R.K."/>
        </authorList>
    </citation>
    <scope>NUCLEOTIDE SEQUENCE [LARGE SCALE GENOMIC DNA]</scope>
    <source>
        <strain evidence="3">DF5081</strain>
    </source>
</reference>
<organism evidence="2 3">
    <name type="scientific">Caenorhabditis japonica</name>
    <dbReference type="NCBI Taxonomy" id="281687"/>
    <lineage>
        <taxon>Eukaryota</taxon>
        <taxon>Metazoa</taxon>
        <taxon>Ecdysozoa</taxon>
        <taxon>Nematoda</taxon>
        <taxon>Chromadorea</taxon>
        <taxon>Rhabditida</taxon>
        <taxon>Rhabditina</taxon>
        <taxon>Rhabditomorpha</taxon>
        <taxon>Rhabditoidea</taxon>
        <taxon>Rhabditidae</taxon>
        <taxon>Peloderinae</taxon>
        <taxon>Caenorhabditis</taxon>
    </lineage>
</organism>
<proteinExistence type="predicted"/>
<dbReference type="AlphaFoldDB" id="A0A8R1DKS1"/>
<protein>
    <submittedName>
        <fullName evidence="2">Uncharacterized protein</fullName>
    </submittedName>
</protein>